<name>A0ABS6FJA4_9BACL</name>
<dbReference type="Proteomes" id="UP000743001">
    <property type="component" value="Unassembled WGS sequence"/>
</dbReference>
<evidence type="ECO:0000313" key="1">
    <source>
        <dbReference type="EMBL" id="MBU5670252.1"/>
    </source>
</evidence>
<proteinExistence type="predicted"/>
<organism evidence="1 2">
    <name type="scientific">Paenibacillus brevis</name>
    <dbReference type="NCBI Taxonomy" id="2841508"/>
    <lineage>
        <taxon>Bacteria</taxon>
        <taxon>Bacillati</taxon>
        <taxon>Bacillota</taxon>
        <taxon>Bacilli</taxon>
        <taxon>Bacillales</taxon>
        <taxon>Paenibacillaceae</taxon>
        <taxon>Paenibacillus</taxon>
    </lineage>
</organism>
<dbReference type="InterPro" id="IPR010064">
    <property type="entry name" value="HK97-gp10_tail"/>
</dbReference>
<dbReference type="EMBL" id="JAHLQJ010000001">
    <property type="protein sequence ID" value="MBU5670252.1"/>
    <property type="molecule type" value="Genomic_DNA"/>
</dbReference>
<gene>
    <name evidence="1" type="ORF">KQJ23_00270</name>
</gene>
<sequence>MAKGKKYTNSRSVSLNLTGLEEYAQRIVETGRNVDDAVAKAVRESAKPIYNDIKDWADRHKLTGLGLEGVDLSEPEQSGNDISVKVGINDEKAPGSWHMVFTEYGTPTQPADPGIRNAFDNNKSKVKKIQREVLKREGMPID</sequence>
<dbReference type="RefSeq" id="WP_216476594.1">
    <property type="nucleotide sequence ID" value="NZ_JAHLQJ010000001.1"/>
</dbReference>
<evidence type="ECO:0008006" key="3">
    <source>
        <dbReference type="Google" id="ProtNLM"/>
    </source>
</evidence>
<accession>A0ABS6FJA4</accession>
<reference evidence="1 2" key="1">
    <citation type="submission" date="2021-06" db="EMBL/GenBank/DDBJ databases">
        <authorList>
            <person name="Sun Q."/>
            <person name="Li D."/>
        </authorList>
    </citation>
    <scope>NUCLEOTIDE SEQUENCE [LARGE SCALE GENOMIC DNA]</scope>
    <source>
        <strain evidence="1 2">MSJ-6</strain>
    </source>
</reference>
<comment type="caution">
    <text evidence="1">The sequence shown here is derived from an EMBL/GenBank/DDBJ whole genome shotgun (WGS) entry which is preliminary data.</text>
</comment>
<dbReference type="NCBIfam" id="TIGR01725">
    <property type="entry name" value="phge_HK97_gp10"/>
    <property type="match status" value="1"/>
</dbReference>
<evidence type="ECO:0000313" key="2">
    <source>
        <dbReference type="Proteomes" id="UP000743001"/>
    </source>
</evidence>
<keyword evidence="2" id="KW-1185">Reference proteome</keyword>
<protein>
    <recommendedName>
        <fullName evidence="3">HK97 gp10 family phage protein</fullName>
    </recommendedName>
</protein>